<evidence type="ECO:0000259" key="6">
    <source>
        <dbReference type="PROSITE" id="PS50056"/>
    </source>
</evidence>
<dbReference type="SUPFAM" id="SSF52799">
    <property type="entry name" value="(Phosphotyrosine protein) phosphatases II"/>
    <property type="match status" value="1"/>
</dbReference>
<dbReference type="InterPro" id="IPR000387">
    <property type="entry name" value="Tyr_Pase_dom"/>
</dbReference>
<evidence type="ECO:0000256" key="1">
    <source>
        <dbReference type="ARBA" id="ARBA00008601"/>
    </source>
</evidence>
<dbReference type="SMART" id="SM00195">
    <property type="entry name" value="DSPc"/>
    <property type="match status" value="1"/>
</dbReference>
<dbReference type="InterPro" id="IPR029021">
    <property type="entry name" value="Prot-tyrosine_phosphatase-like"/>
</dbReference>
<evidence type="ECO:0000313" key="9">
    <source>
        <dbReference type="Proteomes" id="UP000681967"/>
    </source>
</evidence>
<dbReference type="PROSITE" id="PS50056">
    <property type="entry name" value="TYR_PHOSPHATASE_2"/>
    <property type="match status" value="1"/>
</dbReference>
<dbReference type="AlphaFoldDB" id="A0A8S2UQA8"/>
<dbReference type="Gene3D" id="3.90.190.10">
    <property type="entry name" value="Protein tyrosine phosphatase superfamily"/>
    <property type="match status" value="1"/>
</dbReference>
<evidence type="ECO:0000313" key="7">
    <source>
        <dbReference type="EMBL" id="CAF4242754.1"/>
    </source>
</evidence>
<dbReference type="PROSITE" id="PS00383">
    <property type="entry name" value="TYR_PHOSPHATASE_1"/>
    <property type="match status" value="1"/>
</dbReference>
<evidence type="ECO:0000313" key="8">
    <source>
        <dbReference type="EMBL" id="CAF4357258.1"/>
    </source>
</evidence>
<reference evidence="8" key="1">
    <citation type="submission" date="2021-02" db="EMBL/GenBank/DDBJ databases">
        <authorList>
            <person name="Nowell W R."/>
        </authorList>
    </citation>
    <scope>NUCLEOTIDE SEQUENCE</scope>
</reference>
<evidence type="ECO:0000256" key="4">
    <source>
        <dbReference type="ARBA" id="ARBA00022912"/>
    </source>
</evidence>
<dbReference type="EMBL" id="CAJOBH010046498">
    <property type="protein sequence ID" value="CAF4357258.1"/>
    <property type="molecule type" value="Genomic_DNA"/>
</dbReference>
<keyword evidence="3" id="KW-0378">Hydrolase</keyword>
<dbReference type="CDD" id="cd14498">
    <property type="entry name" value="DSP"/>
    <property type="match status" value="1"/>
</dbReference>
<dbReference type="GO" id="GO:0043409">
    <property type="term" value="P:negative regulation of MAPK cascade"/>
    <property type="evidence" value="ECO:0007669"/>
    <property type="project" value="TreeGrafter"/>
</dbReference>
<protein>
    <recommendedName>
        <fullName evidence="2">protein-tyrosine-phosphatase</fullName>
        <ecNumber evidence="2">3.1.3.48</ecNumber>
    </recommendedName>
</protein>
<dbReference type="Pfam" id="PF00782">
    <property type="entry name" value="DSPc"/>
    <property type="match status" value="1"/>
</dbReference>
<keyword evidence="4" id="KW-0904">Protein phosphatase</keyword>
<feature type="domain" description="Tyrosine specific protein phosphatases" evidence="6">
    <location>
        <begin position="293"/>
        <end position="362"/>
    </location>
</feature>
<dbReference type="EMBL" id="CAJOBI010025576">
    <property type="protein sequence ID" value="CAF4242754.1"/>
    <property type="molecule type" value="Genomic_DNA"/>
</dbReference>
<dbReference type="PROSITE" id="PS50054">
    <property type="entry name" value="TYR_PHOSPHATASE_DUAL"/>
    <property type="match status" value="1"/>
</dbReference>
<proteinExistence type="inferred from homology"/>
<name>A0A8S2UQA8_9BILA</name>
<dbReference type="Proteomes" id="UP000676336">
    <property type="component" value="Unassembled WGS sequence"/>
</dbReference>
<dbReference type="PANTHER" id="PTHR10159:SF519">
    <property type="entry name" value="DUAL SPECIFICITY PROTEIN PHOSPHATASE MPK3"/>
    <property type="match status" value="1"/>
</dbReference>
<accession>A0A8S2UQA8</accession>
<dbReference type="InterPro" id="IPR020422">
    <property type="entry name" value="TYR_PHOSPHATASE_DUAL_dom"/>
</dbReference>
<dbReference type="GO" id="GO:0004725">
    <property type="term" value="F:protein tyrosine phosphatase activity"/>
    <property type="evidence" value="ECO:0007669"/>
    <property type="project" value="UniProtKB-EC"/>
</dbReference>
<dbReference type="Proteomes" id="UP000681967">
    <property type="component" value="Unassembled WGS sequence"/>
</dbReference>
<sequence>MKFFANYSYKIDDNDTELYYFEPGPIAIVKNTSMVYSAVECGTAFQRLLLFSFDMKTKVFKQSRWILHDGEFAYIFHDPIRQRLFGLRDVFTFTLIIEEYNMTTLGIIRKYTQQDGEKYAFPYGGCAVFDYEENWIVEVRTRLEDVGINAYFVKMDLNLVGQKEDIVADFHLMRNVHNLCSMNYKYLKMCSSKNVRHQFLREQHEANDAELIYLDRIYDLRHKQRENANSHRELSEILDLWLYQGNWEEANDLVLLDRLAISHIVNVTSYTINDSSRRILHISSREGRSADLLESFNTTNSFLDKCREQGQRTLVHCNRGVSRSSTIVLAYLMYHKNWPLLQAYEYLLIKRPQALPNPVLFLQLIRYEARLNIFNMEN</sequence>
<evidence type="ECO:0000259" key="5">
    <source>
        <dbReference type="PROSITE" id="PS50054"/>
    </source>
</evidence>
<comment type="caution">
    <text evidence="8">The sequence shown here is derived from an EMBL/GenBank/DDBJ whole genome shotgun (WGS) entry which is preliminary data.</text>
</comment>
<comment type="similarity">
    <text evidence="1">Belongs to the protein-tyrosine phosphatase family. Non-receptor class dual specificity subfamily.</text>
</comment>
<dbReference type="InterPro" id="IPR016130">
    <property type="entry name" value="Tyr_Pase_AS"/>
</dbReference>
<evidence type="ECO:0000256" key="3">
    <source>
        <dbReference type="ARBA" id="ARBA00022801"/>
    </source>
</evidence>
<dbReference type="InterPro" id="IPR000340">
    <property type="entry name" value="Dual-sp_phosphatase_cat-dom"/>
</dbReference>
<evidence type="ECO:0000256" key="2">
    <source>
        <dbReference type="ARBA" id="ARBA00013064"/>
    </source>
</evidence>
<gene>
    <name evidence="8" type="ORF">BYL167_LOCUS29738</name>
    <name evidence="7" type="ORF">SMN809_LOCUS23639</name>
</gene>
<dbReference type="GO" id="GO:0005737">
    <property type="term" value="C:cytoplasm"/>
    <property type="evidence" value="ECO:0007669"/>
    <property type="project" value="TreeGrafter"/>
</dbReference>
<feature type="domain" description="Tyrosine-protein phosphatase" evidence="5">
    <location>
        <begin position="233"/>
        <end position="373"/>
    </location>
</feature>
<dbReference type="PANTHER" id="PTHR10159">
    <property type="entry name" value="DUAL SPECIFICITY PROTEIN PHOSPHATASE"/>
    <property type="match status" value="1"/>
</dbReference>
<organism evidence="8 9">
    <name type="scientific">Rotaria magnacalcarata</name>
    <dbReference type="NCBI Taxonomy" id="392030"/>
    <lineage>
        <taxon>Eukaryota</taxon>
        <taxon>Metazoa</taxon>
        <taxon>Spiralia</taxon>
        <taxon>Gnathifera</taxon>
        <taxon>Rotifera</taxon>
        <taxon>Eurotatoria</taxon>
        <taxon>Bdelloidea</taxon>
        <taxon>Philodinida</taxon>
        <taxon>Philodinidae</taxon>
        <taxon>Rotaria</taxon>
    </lineage>
</organism>
<dbReference type="EC" id="3.1.3.48" evidence="2"/>